<feature type="region of interest" description="Disordered" evidence="7">
    <location>
        <begin position="138"/>
        <end position="192"/>
    </location>
</feature>
<feature type="compositionally biased region" description="Polar residues" evidence="7">
    <location>
        <begin position="81"/>
        <end position="97"/>
    </location>
</feature>
<dbReference type="CDD" id="cd19687">
    <property type="entry name" value="bHLHzip_Mlx"/>
    <property type="match status" value="1"/>
</dbReference>
<dbReference type="EMBL" id="MTYJ01000012">
    <property type="protein sequence ID" value="OQV23328.1"/>
    <property type="molecule type" value="Genomic_DNA"/>
</dbReference>
<name>A0A1W0X7E2_HYPEX</name>
<dbReference type="PANTHER" id="PTHR15741">
    <property type="entry name" value="BASIC HELIX-LOOP-HELIX ZIP TRANSCRIPTION FACTOR"/>
    <property type="match status" value="1"/>
</dbReference>
<sequence>MYPARYLQNAATPSGSGYSINGVPNHNQVHNAPSWAAVEDESPYITHSKRSAPAYSHPVQSHTTMSATPNNWDSFPDGRGHSQSLLSNSATFPTSFSNREETPMYSHPHAGGSLYPSSFALPSQSSYSATASSASSLATSPISNISPGSSPPHFSEEDTRPMSAAAWRRHRSGGGGSNNRRREAHTLAEQKRRDEIKKGYQALQDVLPLTQSNETTGSQRVSKATVLQSSIDYVGYLTEAKRREQEELESLKNDLMALQIMKQSYDKISIQSSEQQTPAPTAALSDTQKFQLFQSISDELFRSFDACVNPSSFAELSGTAFGWLEEYCKPTELHLTVAGILKNIHQQQPAANAPYQMNK</sequence>
<reference evidence="10" key="1">
    <citation type="submission" date="2017-01" db="EMBL/GenBank/DDBJ databases">
        <title>Comparative genomics of anhydrobiosis in the tardigrade Hypsibius dujardini.</title>
        <authorList>
            <person name="Yoshida Y."/>
            <person name="Koutsovoulos G."/>
            <person name="Laetsch D."/>
            <person name="Stevens L."/>
            <person name="Kumar S."/>
            <person name="Horikawa D."/>
            <person name="Ishino K."/>
            <person name="Komine S."/>
            <person name="Tomita M."/>
            <person name="Blaxter M."/>
            <person name="Arakawa K."/>
        </authorList>
    </citation>
    <scope>NUCLEOTIDE SEQUENCE [LARGE SCALE GENOMIC DNA]</scope>
    <source>
        <strain evidence="10">Z151</strain>
    </source>
</reference>
<dbReference type="Gene3D" id="4.10.280.10">
    <property type="entry name" value="Helix-loop-helix DNA-binding domain"/>
    <property type="match status" value="1"/>
</dbReference>
<comment type="caution">
    <text evidence="9">The sequence shown here is derived from an EMBL/GenBank/DDBJ whole genome shotgun (WGS) entry which is preliminary data.</text>
</comment>
<dbReference type="PANTHER" id="PTHR15741:SF25">
    <property type="entry name" value="MAX-LIKE PROTEIN X"/>
    <property type="match status" value="1"/>
</dbReference>
<feature type="region of interest" description="Disordered" evidence="7">
    <location>
        <begin position="51"/>
        <end position="109"/>
    </location>
</feature>
<keyword evidence="10" id="KW-1185">Reference proteome</keyword>
<keyword evidence="4" id="KW-0804">Transcription</keyword>
<feature type="compositionally biased region" description="Polar residues" evidence="7">
    <location>
        <begin position="9"/>
        <end position="21"/>
    </location>
</feature>
<dbReference type="OrthoDB" id="5778525at2759"/>
<evidence type="ECO:0000259" key="8">
    <source>
        <dbReference type="PROSITE" id="PS50888"/>
    </source>
</evidence>
<dbReference type="InterPro" id="IPR036638">
    <property type="entry name" value="HLH_DNA-bd_sf"/>
</dbReference>
<evidence type="ECO:0000256" key="6">
    <source>
        <dbReference type="SAM" id="Coils"/>
    </source>
</evidence>
<keyword evidence="6" id="KW-0175">Coiled coil</keyword>
<dbReference type="AlphaFoldDB" id="A0A1W0X7E2"/>
<evidence type="ECO:0000256" key="3">
    <source>
        <dbReference type="ARBA" id="ARBA00023125"/>
    </source>
</evidence>
<evidence type="ECO:0000256" key="7">
    <source>
        <dbReference type="SAM" id="MobiDB-lite"/>
    </source>
</evidence>
<dbReference type="SUPFAM" id="SSF47459">
    <property type="entry name" value="HLH, helix-loop-helix DNA-binding domain"/>
    <property type="match status" value="1"/>
</dbReference>
<feature type="compositionally biased region" description="Basic and acidic residues" evidence="7">
    <location>
        <begin position="180"/>
        <end position="192"/>
    </location>
</feature>
<dbReference type="PROSITE" id="PS50888">
    <property type="entry name" value="BHLH"/>
    <property type="match status" value="1"/>
</dbReference>
<feature type="region of interest" description="Disordered" evidence="7">
    <location>
        <begin position="1"/>
        <end position="21"/>
    </location>
</feature>
<dbReference type="InterPro" id="IPR052207">
    <property type="entry name" value="Max-like/E-box_TFs"/>
</dbReference>
<keyword evidence="3" id="KW-0238">DNA-binding</keyword>
<dbReference type="GO" id="GO:0046983">
    <property type="term" value="F:protein dimerization activity"/>
    <property type="evidence" value="ECO:0007669"/>
    <property type="project" value="InterPro"/>
</dbReference>
<feature type="domain" description="BHLH" evidence="8">
    <location>
        <begin position="180"/>
        <end position="237"/>
    </location>
</feature>
<keyword evidence="2" id="KW-0805">Transcription regulation</keyword>
<accession>A0A1W0X7E2</accession>
<comment type="subcellular location">
    <subcellularLocation>
        <location evidence="1">Nucleus</location>
    </subcellularLocation>
</comment>
<proteinExistence type="predicted"/>
<organism evidence="9 10">
    <name type="scientific">Hypsibius exemplaris</name>
    <name type="common">Freshwater tardigrade</name>
    <dbReference type="NCBI Taxonomy" id="2072580"/>
    <lineage>
        <taxon>Eukaryota</taxon>
        <taxon>Metazoa</taxon>
        <taxon>Ecdysozoa</taxon>
        <taxon>Tardigrada</taxon>
        <taxon>Eutardigrada</taxon>
        <taxon>Parachela</taxon>
        <taxon>Hypsibioidea</taxon>
        <taxon>Hypsibiidae</taxon>
        <taxon>Hypsibius</taxon>
    </lineage>
</organism>
<dbReference type="GO" id="GO:0005634">
    <property type="term" value="C:nucleus"/>
    <property type="evidence" value="ECO:0007669"/>
    <property type="project" value="UniProtKB-SubCell"/>
</dbReference>
<dbReference type="InterPro" id="IPR011598">
    <property type="entry name" value="bHLH_dom"/>
</dbReference>
<evidence type="ECO:0000256" key="5">
    <source>
        <dbReference type="ARBA" id="ARBA00023242"/>
    </source>
</evidence>
<feature type="compositionally biased region" description="Low complexity" evidence="7">
    <location>
        <begin position="138"/>
        <end position="152"/>
    </location>
</feature>
<gene>
    <name evidence="9" type="ORF">BV898_02776</name>
</gene>
<evidence type="ECO:0000256" key="4">
    <source>
        <dbReference type="ARBA" id="ARBA00023163"/>
    </source>
</evidence>
<protein>
    <submittedName>
        <fullName evidence="9">Max-like protein X</fullName>
    </submittedName>
</protein>
<dbReference type="GO" id="GO:0000978">
    <property type="term" value="F:RNA polymerase II cis-regulatory region sequence-specific DNA binding"/>
    <property type="evidence" value="ECO:0007669"/>
    <property type="project" value="TreeGrafter"/>
</dbReference>
<evidence type="ECO:0000256" key="1">
    <source>
        <dbReference type="ARBA" id="ARBA00004123"/>
    </source>
</evidence>
<evidence type="ECO:0000313" key="10">
    <source>
        <dbReference type="Proteomes" id="UP000192578"/>
    </source>
</evidence>
<dbReference type="Proteomes" id="UP000192578">
    <property type="component" value="Unassembled WGS sequence"/>
</dbReference>
<dbReference type="GO" id="GO:0000981">
    <property type="term" value="F:DNA-binding transcription factor activity, RNA polymerase II-specific"/>
    <property type="evidence" value="ECO:0007669"/>
    <property type="project" value="TreeGrafter"/>
</dbReference>
<feature type="coiled-coil region" evidence="6">
    <location>
        <begin position="234"/>
        <end position="261"/>
    </location>
</feature>
<feature type="compositionally biased region" description="Polar residues" evidence="7">
    <location>
        <begin position="58"/>
        <end position="73"/>
    </location>
</feature>
<evidence type="ECO:0000313" key="9">
    <source>
        <dbReference type="EMBL" id="OQV23328.1"/>
    </source>
</evidence>
<evidence type="ECO:0000256" key="2">
    <source>
        <dbReference type="ARBA" id="ARBA00023015"/>
    </source>
</evidence>
<keyword evidence="5" id="KW-0539">Nucleus</keyword>
<dbReference type="SMART" id="SM00353">
    <property type="entry name" value="HLH"/>
    <property type="match status" value="1"/>
</dbReference>
<dbReference type="Pfam" id="PF00010">
    <property type="entry name" value="HLH"/>
    <property type="match status" value="1"/>
</dbReference>